<dbReference type="InterPro" id="IPR010310">
    <property type="entry name" value="T7SS_ESAT-6-like"/>
</dbReference>
<comment type="caution">
    <text evidence="2">The sequence shown here is derived from an EMBL/GenBank/DDBJ whole genome shotgun (WGS) entry which is preliminary data.</text>
</comment>
<dbReference type="Proteomes" id="UP001501578">
    <property type="component" value="Unassembled WGS sequence"/>
</dbReference>
<evidence type="ECO:0000313" key="2">
    <source>
        <dbReference type="EMBL" id="GAA0922997.1"/>
    </source>
</evidence>
<organism evidence="2 3">
    <name type="scientific">Nonomuraea longicatena</name>
    <dbReference type="NCBI Taxonomy" id="83682"/>
    <lineage>
        <taxon>Bacteria</taxon>
        <taxon>Bacillati</taxon>
        <taxon>Actinomycetota</taxon>
        <taxon>Actinomycetes</taxon>
        <taxon>Streptosporangiales</taxon>
        <taxon>Streptosporangiaceae</taxon>
        <taxon>Nonomuraea</taxon>
    </lineage>
</organism>
<dbReference type="InterPro" id="IPR036689">
    <property type="entry name" value="ESAT-6-like_sf"/>
</dbReference>
<dbReference type="Pfam" id="PF06013">
    <property type="entry name" value="WXG100"/>
    <property type="match status" value="1"/>
</dbReference>
<gene>
    <name evidence="2" type="ORF">GCM10009560_22640</name>
</gene>
<dbReference type="SUPFAM" id="SSF140453">
    <property type="entry name" value="EsxAB dimer-like"/>
    <property type="match status" value="1"/>
</dbReference>
<reference evidence="3" key="1">
    <citation type="journal article" date="2019" name="Int. J. Syst. Evol. Microbiol.">
        <title>The Global Catalogue of Microorganisms (GCM) 10K type strain sequencing project: providing services to taxonomists for standard genome sequencing and annotation.</title>
        <authorList>
            <consortium name="The Broad Institute Genomics Platform"/>
            <consortium name="The Broad Institute Genome Sequencing Center for Infectious Disease"/>
            <person name="Wu L."/>
            <person name="Ma J."/>
        </authorList>
    </citation>
    <scope>NUCLEOTIDE SEQUENCE [LARGE SCALE GENOMIC DNA]</scope>
    <source>
        <strain evidence="3">JCM 11136</strain>
    </source>
</reference>
<dbReference type="NCBIfam" id="TIGR03930">
    <property type="entry name" value="WXG100_ESAT6"/>
    <property type="match status" value="1"/>
</dbReference>
<proteinExistence type="inferred from homology"/>
<evidence type="ECO:0000256" key="1">
    <source>
        <dbReference type="RuleBase" id="RU362001"/>
    </source>
</evidence>
<dbReference type="Gene3D" id="1.10.287.1060">
    <property type="entry name" value="ESAT-6-like"/>
    <property type="match status" value="1"/>
</dbReference>
<sequence>MSAFGASPTQLASAKTIVENKGQYIEQLIKNVEQTATELTTADWAGPASRAFGQVMVGWRDEMNQMRGMLADIAEKLGMNANVYQQADEDAFAATNKIQSLINR</sequence>
<protein>
    <recommendedName>
        <fullName evidence="1">ESAT-6-like protein</fullName>
    </recommendedName>
</protein>
<dbReference type="EMBL" id="BAAAHQ010000009">
    <property type="protein sequence ID" value="GAA0922997.1"/>
    <property type="molecule type" value="Genomic_DNA"/>
</dbReference>
<comment type="similarity">
    <text evidence="1">Belongs to the WXG100 family.</text>
</comment>
<evidence type="ECO:0000313" key="3">
    <source>
        <dbReference type="Proteomes" id="UP001501578"/>
    </source>
</evidence>
<name>A0ABP3ZKD7_9ACTN</name>
<accession>A0ABP3ZKD7</accession>
<keyword evidence="3" id="KW-1185">Reference proteome</keyword>
<dbReference type="RefSeq" id="WP_343949729.1">
    <property type="nucleotide sequence ID" value="NZ_BAAAHQ010000009.1"/>
</dbReference>